<accession>A0A921JRZ8</accession>
<feature type="transmembrane region" description="Helical" evidence="2">
    <location>
        <begin position="30"/>
        <end position="48"/>
    </location>
</feature>
<protein>
    <submittedName>
        <fullName evidence="3">Trp biosynthesis-associated membrane protein</fullName>
    </submittedName>
</protein>
<evidence type="ECO:0000256" key="2">
    <source>
        <dbReference type="SAM" id="Phobius"/>
    </source>
</evidence>
<organism evidence="3 4">
    <name type="scientific">Tessaracoccus flavescens</name>
    <dbReference type="NCBI Taxonomy" id="399497"/>
    <lineage>
        <taxon>Bacteria</taxon>
        <taxon>Bacillati</taxon>
        <taxon>Actinomycetota</taxon>
        <taxon>Actinomycetes</taxon>
        <taxon>Propionibacteriales</taxon>
        <taxon>Propionibacteriaceae</taxon>
        <taxon>Tessaracoccus</taxon>
    </lineage>
</organism>
<evidence type="ECO:0000313" key="4">
    <source>
        <dbReference type="Proteomes" id="UP000712713"/>
    </source>
</evidence>
<keyword evidence="2" id="KW-0472">Membrane</keyword>
<reference evidence="3" key="2">
    <citation type="submission" date="2021-09" db="EMBL/GenBank/DDBJ databases">
        <authorList>
            <person name="Gilroy R."/>
        </authorList>
    </citation>
    <scope>NUCLEOTIDE SEQUENCE</scope>
    <source>
        <strain evidence="3">ChiGjej3B3-7470</strain>
    </source>
</reference>
<name>A0A921JRZ8_9ACTN</name>
<feature type="transmembrane region" description="Helical" evidence="2">
    <location>
        <begin position="55"/>
        <end position="71"/>
    </location>
</feature>
<feature type="region of interest" description="Disordered" evidence="1">
    <location>
        <begin position="102"/>
        <end position="137"/>
    </location>
</feature>
<evidence type="ECO:0000313" key="3">
    <source>
        <dbReference type="EMBL" id="HJE52058.1"/>
    </source>
</evidence>
<keyword evidence="2" id="KW-1133">Transmembrane helix</keyword>
<sequence length="137" mass="14196">MKAMGRAVVTVVALAGAAVAGIAAQAGESRVGALALALLAGIALSLMLRGSAVRILGVLLTVLAVTAAGWSAQLGEWVSFVGFVITAIASAGFVLWGPTWQKRHRSDRDRPVDFWQAMDEGDDPTDEQGVHRSTPSG</sequence>
<reference evidence="3" key="1">
    <citation type="journal article" date="2021" name="PeerJ">
        <title>Extensive microbial diversity within the chicken gut microbiome revealed by metagenomics and culture.</title>
        <authorList>
            <person name="Gilroy R."/>
            <person name="Ravi A."/>
            <person name="Getino M."/>
            <person name="Pursley I."/>
            <person name="Horton D.L."/>
            <person name="Alikhan N.F."/>
            <person name="Baker D."/>
            <person name="Gharbi K."/>
            <person name="Hall N."/>
            <person name="Watson M."/>
            <person name="Adriaenssens E.M."/>
            <person name="Foster-Nyarko E."/>
            <person name="Jarju S."/>
            <person name="Secka A."/>
            <person name="Antonio M."/>
            <person name="Oren A."/>
            <person name="Chaudhuri R.R."/>
            <person name="La Ragione R."/>
            <person name="Hildebrand F."/>
            <person name="Pallen M.J."/>
        </authorList>
    </citation>
    <scope>NUCLEOTIDE SEQUENCE</scope>
    <source>
        <strain evidence="3">ChiGjej3B3-7470</strain>
    </source>
</reference>
<dbReference type="AlphaFoldDB" id="A0A921JRZ8"/>
<proteinExistence type="predicted"/>
<dbReference type="Proteomes" id="UP000712713">
    <property type="component" value="Unassembled WGS sequence"/>
</dbReference>
<keyword evidence="2" id="KW-0812">Transmembrane</keyword>
<evidence type="ECO:0000256" key="1">
    <source>
        <dbReference type="SAM" id="MobiDB-lite"/>
    </source>
</evidence>
<dbReference type="EMBL" id="DYZF01000222">
    <property type="protein sequence ID" value="HJE52058.1"/>
    <property type="molecule type" value="Genomic_DNA"/>
</dbReference>
<feature type="transmembrane region" description="Helical" evidence="2">
    <location>
        <begin position="77"/>
        <end position="96"/>
    </location>
</feature>
<comment type="caution">
    <text evidence="3">The sequence shown here is derived from an EMBL/GenBank/DDBJ whole genome shotgun (WGS) entry which is preliminary data.</text>
</comment>
<gene>
    <name evidence="3" type="ORF">K8V15_08815</name>
</gene>